<dbReference type="GO" id="GO:0006631">
    <property type="term" value="P:fatty acid metabolic process"/>
    <property type="evidence" value="ECO:0007669"/>
    <property type="project" value="TreeGrafter"/>
</dbReference>
<organism evidence="2">
    <name type="scientific">Marseillevirus LCMAC103</name>
    <dbReference type="NCBI Taxonomy" id="2506604"/>
    <lineage>
        <taxon>Viruses</taxon>
        <taxon>Varidnaviria</taxon>
        <taxon>Bamfordvirae</taxon>
        <taxon>Nucleocytoviricota</taxon>
        <taxon>Megaviricetes</taxon>
        <taxon>Pimascovirales</taxon>
        <taxon>Pimascovirales incertae sedis</taxon>
        <taxon>Marseilleviridae</taxon>
    </lineage>
</organism>
<gene>
    <name evidence="2" type="ORF">LCMAC103_02530</name>
</gene>
<reference evidence="2" key="1">
    <citation type="journal article" date="2019" name="MBio">
        <title>Virus Genomes from Deep Sea Sediments Expand the Ocean Megavirome and Support Independent Origins of Viral Gigantism.</title>
        <authorList>
            <person name="Backstrom D."/>
            <person name="Yutin N."/>
            <person name="Jorgensen S.L."/>
            <person name="Dharamshi J."/>
            <person name="Homa F."/>
            <person name="Zaremba-Niedwiedzka K."/>
            <person name="Spang A."/>
            <person name="Wolf Y.I."/>
            <person name="Koonin E.V."/>
            <person name="Ettema T.J."/>
        </authorList>
    </citation>
    <scope>NUCLEOTIDE SEQUENCE</scope>
</reference>
<dbReference type="Pfam" id="PF13532">
    <property type="entry name" value="2OG-FeII_Oxy_2"/>
    <property type="match status" value="1"/>
</dbReference>
<dbReference type="InterPro" id="IPR037151">
    <property type="entry name" value="AlkB-like_sf"/>
</dbReference>
<name>A0A481YVT9_9VIRU</name>
<sequence length="188" mass="20313">MATPEGLCVVPDFLTAAEAQGLLGCVEASDEWYPVVPGSAKSRRVLHFGWSYPYAGGALQAARPIPASLRLGAKFARLPAGAAGFAPDQLIVNRYEPGQGIAPHVDRTDLFGPVIACVTLGSGAEMEFTRPGYPSFRVYTTPGSLYAMTGEARYLWQHRMRSRLTDPEGGKRVPRGVRVSLTYRTKLG</sequence>
<dbReference type="SUPFAM" id="SSF51197">
    <property type="entry name" value="Clavaminate synthase-like"/>
    <property type="match status" value="1"/>
</dbReference>
<dbReference type="GO" id="GO:0006974">
    <property type="term" value="P:DNA damage response"/>
    <property type="evidence" value="ECO:0007669"/>
    <property type="project" value="InterPro"/>
</dbReference>
<evidence type="ECO:0000259" key="1">
    <source>
        <dbReference type="PROSITE" id="PS51471"/>
    </source>
</evidence>
<dbReference type="EMBL" id="MK500338">
    <property type="protein sequence ID" value="QBK86915.1"/>
    <property type="molecule type" value="Genomic_DNA"/>
</dbReference>
<evidence type="ECO:0000313" key="2">
    <source>
        <dbReference type="EMBL" id="QBK86915.1"/>
    </source>
</evidence>
<protein>
    <submittedName>
        <fullName evidence="2">2OG-Fe(II) oxygenase superfamily protein</fullName>
    </submittedName>
</protein>
<proteinExistence type="predicted"/>
<dbReference type="InterPro" id="IPR032870">
    <property type="entry name" value="ALKBH7-like"/>
</dbReference>
<dbReference type="PANTHER" id="PTHR21052:SF0">
    <property type="entry name" value="ALPHA-KETOGLUTARATE-DEPENDENT DIOXYGENASE ALKB HOMOLOG 7, MITOCHONDRIAL"/>
    <property type="match status" value="1"/>
</dbReference>
<dbReference type="InterPro" id="IPR005123">
    <property type="entry name" value="Oxoglu/Fe-dep_dioxygenase_dom"/>
</dbReference>
<dbReference type="PROSITE" id="PS51471">
    <property type="entry name" value="FE2OG_OXY"/>
    <property type="match status" value="1"/>
</dbReference>
<dbReference type="InterPro" id="IPR027450">
    <property type="entry name" value="AlkB-like"/>
</dbReference>
<accession>A0A481YVT9</accession>
<feature type="domain" description="Fe2OG dioxygenase" evidence="1">
    <location>
        <begin position="86"/>
        <end position="187"/>
    </location>
</feature>
<dbReference type="Gene3D" id="2.60.120.590">
    <property type="entry name" value="Alpha-ketoglutarate-dependent dioxygenase AlkB-like"/>
    <property type="match status" value="1"/>
</dbReference>
<dbReference type="PANTHER" id="PTHR21052">
    <property type="entry name" value="SPERMATOGENESIS ASSOCIATED 11-RELATED"/>
    <property type="match status" value="1"/>
</dbReference>